<gene>
    <name evidence="2" type="ORF">ElyMa_004443100</name>
</gene>
<proteinExistence type="predicted"/>
<accession>A0AAV4HEA3</accession>
<name>A0AAV4HEA3_9GAST</name>
<dbReference type="Proteomes" id="UP000762676">
    <property type="component" value="Unassembled WGS sequence"/>
</dbReference>
<comment type="caution">
    <text evidence="2">The sequence shown here is derived from an EMBL/GenBank/DDBJ whole genome shotgun (WGS) entry which is preliminary data.</text>
</comment>
<feature type="region of interest" description="Disordered" evidence="1">
    <location>
        <begin position="110"/>
        <end position="129"/>
    </location>
</feature>
<organism evidence="2 3">
    <name type="scientific">Elysia marginata</name>
    <dbReference type="NCBI Taxonomy" id="1093978"/>
    <lineage>
        <taxon>Eukaryota</taxon>
        <taxon>Metazoa</taxon>
        <taxon>Spiralia</taxon>
        <taxon>Lophotrochozoa</taxon>
        <taxon>Mollusca</taxon>
        <taxon>Gastropoda</taxon>
        <taxon>Heterobranchia</taxon>
        <taxon>Euthyneura</taxon>
        <taxon>Panpulmonata</taxon>
        <taxon>Sacoglossa</taxon>
        <taxon>Placobranchoidea</taxon>
        <taxon>Plakobranchidae</taxon>
        <taxon>Elysia</taxon>
    </lineage>
</organism>
<evidence type="ECO:0000256" key="1">
    <source>
        <dbReference type="SAM" id="MobiDB-lite"/>
    </source>
</evidence>
<reference evidence="2 3" key="1">
    <citation type="journal article" date="2021" name="Elife">
        <title>Chloroplast acquisition without the gene transfer in kleptoplastic sea slugs, Plakobranchus ocellatus.</title>
        <authorList>
            <person name="Maeda T."/>
            <person name="Takahashi S."/>
            <person name="Yoshida T."/>
            <person name="Shimamura S."/>
            <person name="Takaki Y."/>
            <person name="Nagai Y."/>
            <person name="Toyoda A."/>
            <person name="Suzuki Y."/>
            <person name="Arimoto A."/>
            <person name="Ishii H."/>
            <person name="Satoh N."/>
            <person name="Nishiyama T."/>
            <person name="Hasebe M."/>
            <person name="Maruyama T."/>
            <person name="Minagawa J."/>
            <person name="Obokata J."/>
            <person name="Shigenobu S."/>
        </authorList>
    </citation>
    <scope>NUCLEOTIDE SEQUENCE [LARGE SCALE GENOMIC DNA]</scope>
</reference>
<protein>
    <submittedName>
        <fullName evidence="2">Uncharacterized protein</fullName>
    </submittedName>
</protein>
<sequence>MSFSLPPTTFLTSSLPILPQQQQHLQLTPSPLSPPSSSSLMFQTGRVGREAAGPLACVVNGAGDRWIRPCVFAFAAQDNSTIISSTTTTTTTINSTSSTSPAIFSITTTSTTTTTPTSATTPNSTPTTTTTIIHVPRLYAHELISAACGFGSEGNN</sequence>
<keyword evidence="3" id="KW-1185">Reference proteome</keyword>
<evidence type="ECO:0000313" key="2">
    <source>
        <dbReference type="EMBL" id="GFR96014.1"/>
    </source>
</evidence>
<evidence type="ECO:0000313" key="3">
    <source>
        <dbReference type="Proteomes" id="UP000762676"/>
    </source>
</evidence>
<dbReference type="AlphaFoldDB" id="A0AAV4HEA3"/>
<dbReference type="EMBL" id="BMAT01008958">
    <property type="protein sequence ID" value="GFR96014.1"/>
    <property type="molecule type" value="Genomic_DNA"/>
</dbReference>